<comment type="caution">
    <text evidence="6">The sequence shown here is derived from an EMBL/GenBank/DDBJ whole genome shotgun (WGS) entry which is preliminary data.</text>
</comment>
<keyword evidence="4 5" id="KW-0472">Membrane</keyword>
<dbReference type="Pfam" id="PF12127">
    <property type="entry name" value="FloA"/>
    <property type="match status" value="1"/>
</dbReference>
<dbReference type="AlphaFoldDB" id="A0A9D0ZNT8"/>
<dbReference type="InterPro" id="IPR022853">
    <property type="entry name" value="FloA"/>
</dbReference>
<evidence type="ECO:0000256" key="2">
    <source>
        <dbReference type="ARBA" id="ARBA00022692"/>
    </source>
</evidence>
<keyword evidence="3 5" id="KW-1133">Transmembrane helix</keyword>
<name>A0A9D0ZNT8_9FIRM</name>
<accession>A0A9D0ZNT8</accession>
<keyword evidence="1" id="KW-1003">Cell membrane</keyword>
<gene>
    <name evidence="6" type="ORF">IAA52_12665</name>
</gene>
<organism evidence="6 7">
    <name type="scientific">Candidatus Pullichristensenella stercorigallinarum</name>
    <dbReference type="NCBI Taxonomy" id="2840909"/>
    <lineage>
        <taxon>Bacteria</taxon>
        <taxon>Bacillati</taxon>
        <taxon>Bacillota</taxon>
        <taxon>Clostridia</taxon>
        <taxon>Candidatus Pullichristensenella</taxon>
    </lineage>
</organism>
<dbReference type="EMBL" id="DVFZ01000119">
    <property type="protein sequence ID" value="HIQ83937.1"/>
    <property type="molecule type" value="Genomic_DNA"/>
</dbReference>
<keyword evidence="2 5" id="KW-0812">Transmembrane</keyword>
<reference evidence="6" key="2">
    <citation type="journal article" date="2021" name="PeerJ">
        <title>Extensive microbial diversity within the chicken gut microbiome revealed by metagenomics and culture.</title>
        <authorList>
            <person name="Gilroy R."/>
            <person name="Ravi A."/>
            <person name="Getino M."/>
            <person name="Pursley I."/>
            <person name="Horton D.L."/>
            <person name="Alikhan N.F."/>
            <person name="Baker D."/>
            <person name="Gharbi K."/>
            <person name="Hall N."/>
            <person name="Watson M."/>
            <person name="Adriaenssens E.M."/>
            <person name="Foster-Nyarko E."/>
            <person name="Jarju S."/>
            <person name="Secka A."/>
            <person name="Antonio M."/>
            <person name="Oren A."/>
            <person name="Chaudhuri R.R."/>
            <person name="La Ragione R."/>
            <person name="Hildebrand F."/>
            <person name="Pallen M.J."/>
        </authorList>
    </citation>
    <scope>NUCLEOTIDE SEQUENCE</scope>
    <source>
        <strain evidence="6">ChiSjej6B24-2974</strain>
    </source>
</reference>
<dbReference type="Proteomes" id="UP000824260">
    <property type="component" value="Unassembled WGS sequence"/>
</dbReference>
<evidence type="ECO:0000256" key="3">
    <source>
        <dbReference type="ARBA" id="ARBA00022989"/>
    </source>
</evidence>
<proteinExistence type="predicted"/>
<evidence type="ECO:0000256" key="1">
    <source>
        <dbReference type="ARBA" id="ARBA00022475"/>
    </source>
</evidence>
<evidence type="ECO:0000313" key="6">
    <source>
        <dbReference type="EMBL" id="HIQ83937.1"/>
    </source>
</evidence>
<evidence type="ECO:0000256" key="4">
    <source>
        <dbReference type="ARBA" id="ARBA00023136"/>
    </source>
</evidence>
<sequence>MEGGAILLAVLVVLALGIWLYLRFYLRMDLWLAARAAGVPLPFSALTAMRFRRVMPEKIVFPYIKAHKAGVKVRLTDLEALVIAGGDPMRVVDALILAHERDFPLSFMDCVKSSLSGEDPCAFVKQHTTSI</sequence>
<evidence type="ECO:0000256" key="5">
    <source>
        <dbReference type="SAM" id="Phobius"/>
    </source>
</evidence>
<protein>
    <submittedName>
        <fullName evidence="6">Flotillin-like FloA family protein</fullName>
    </submittedName>
</protein>
<reference evidence="6" key="1">
    <citation type="submission" date="2020-10" db="EMBL/GenBank/DDBJ databases">
        <authorList>
            <person name="Gilroy R."/>
        </authorList>
    </citation>
    <scope>NUCLEOTIDE SEQUENCE</scope>
    <source>
        <strain evidence="6">ChiSjej6B24-2974</strain>
    </source>
</reference>
<evidence type="ECO:0000313" key="7">
    <source>
        <dbReference type="Proteomes" id="UP000824260"/>
    </source>
</evidence>
<feature type="transmembrane region" description="Helical" evidence="5">
    <location>
        <begin position="6"/>
        <end position="26"/>
    </location>
</feature>